<evidence type="ECO:0000313" key="2">
    <source>
        <dbReference type="Proteomes" id="UP000292373"/>
    </source>
</evidence>
<dbReference type="EMBL" id="SDMQ01000010">
    <property type="protein sequence ID" value="TBT83800.1"/>
    <property type="molecule type" value="Genomic_DNA"/>
</dbReference>
<dbReference type="GO" id="GO:0003677">
    <property type="term" value="F:DNA binding"/>
    <property type="evidence" value="ECO:0007669"/>
    <property type="project" value="UniProtKB-KW"/>
</dbReference>
<reference evidence="1 2" key="1">
    <citation type="submission" date="2019-01" db="EMBL/GenBank/DDBJ databases">
        <title>Lactibacter flavus gen. nov., sp. nov., a novel bacterium of the family Propionibacteriaceae isolated from raw milk and dairy products.</title>
        <authorList>
            <person name="Huptas C."/>
            <person name="Wenning M."/>
            <person name="Breitenwieser F."/>
            <person name="Doll E."/>
            <person name="Von Neubeck M."/>
            <person name="Busse H.-J."/>
            <person name="Scherer S."/>
        </authorList>
    </citation>
    <scope>NUCLEOTIDE SEQUENCE [LARGE SCALE GENOMIC DNA]</scope>
    <source>
        <strain evidence="1 2">KCTC 33808</strain>
    </source>
</reference>
<dbReference type="RefSeq" id="WP_131168820.1">
    <property type="nucleotide sequence ID" value="NZ_SDMQ01000010.1"/>
</dbReference>
<keyword evidence="1" id="KW-0238">DNA-binding</keyword>
<dbReference type="OrthoDB" id="3731577at2"/>
<organism evidence="1 2">
    <name type="scientific">Propioniciclava sinopodophylli</name>
    <dbReference type="NCBI Taxonomy" id="1837344"/>
    <lineage>
        <taxon>Bacteria</taxon>
        <taxon>Bacillati</taxon>
        <taxon>Actinomycetota</taxon>
        <taxon>Actinomycetes</taxon>
        <taxon>Propionibacteriales</taxon>
        <taxon>Propionibacteriaceae</taxon>
        <taxon>Propioniciclava</taxon>
    </lineage>
</organism>
<gene>
    <name evidence="1" type="ORF">ET989_10830</name>
</gene>
<dbReference type="InterPro" id="IPR010093">
    <property type="entry name" value="SinI_DNA-bd"/>
</dbReference>
<dbReference type="Proteomes" id="UP000292373">
    <property type="component" value="Unassembled WGS sequence"/>
</dbReference>
<evidence type="ECO:0000313" key="1">
    <source>
        <dbReference type="EMBL" id="TBT83800.1"/>
    </source>
</evidence>
<sequence length="72" mass="8022">MPKTTMNPELAALIDEYGRLITYPQAAELTGASVRTLKRETQNGRLPCYRVGSARVLRLKTADVYALIERVA</sequence>
<dbReference type="NCBIfam" id="TIGR01764">
    <property type="entry name" value="excise"/>
    <property type="match status" value="1"/>
</dbReference>
<protein>
    <submittedName>
        <fullName evidence="1">DNA-binding protein</fullName>
    </submittedName>
</protein>
<dbReference type="InterPro" id="IPR009061">
    <property type="entry name" value="DNA-bd_dom_put_sf"/>
</dbReference>
<keyword evidence="2" id="KW-1185">Reference proteome</keyword>
<name>A0A4V2JSC2_9ACTN</name>
<dbReference type="SUPFAM" id="SSF46955">
    <property type="entry name" value="Putative DNA-binding domain"/>
    <property type="match status" value="1"/>
</dbReference>
<proteinExistence type="predicted"/>
<comment type="caution">
    <text evidence="1">The sequence shown here is derived from an EMBL/GenBank/DDBJ whole genome shotgun (WGS) entry which is preliminary data.</text>
</comment>
<dbReference type="AlphaFoldDB" id="A0A4V2JSC2"/>
<accession>A0A4V2JSC2</accession>